<dbReference type="Pfam" id="PF07495">
    <property type="entry name" value="Y_Y_Y"/>
    <property type="match status" value="6"/>
</dbReference>
<dbReference type="InterPro" id="IPR011123">
    <property type="entry name" value="Y_Y_Y"/>
</dbReference>
<evidence type="ECO:0000313" key="3">
    <source>
        <dbReference type="Proteomes" id="UP001519308"/>
    </source>
</evidence>
<reference evidence="2 3" key="1">
    <citation type="submission" date="2021-03" db="EMBL/GenBank/DDBJ databases">
        <title>Genomic Encyclopedia of Type Strains, Phase IV (KMG-IV): sequencing the most valuable type-strain genomes for metagenomic binning, comparative biology and taxonomic classification.</title>
        <authorList>
            <person name="Goeker M."/>
        </authorList>
    </citation>
    <scope>NUCLEOTIDE SEQUENCE [LARGE SCALE GENOMIC DNA]</scope>
    <source>
        <strain evidence="2 3">DSM 28650</strain>
    </source>
</reference>
<keyword evidence="3" id="KW-1185">Reference proteome</keyword>
<dbReference type="NCBIfam" id="NF010681">
    <property type="entry name" value="PRK14081.1"/>
    <property type="match status" value="1"/>
</dbReference>
<protein>
    <recommendedName>
        <fullName evidence="1">Two component regulator three Y domain-containing protein</fullName>
    </recommendedName>
</protein>
<comment type="caution">
    <text evidence="2">The sequence shown here is derived from an EMBL/GenBank/DDBJ whole genome shotgun (WGS) entry which is preliminary data.</text>
</comment>
<evidence type="ECO:0000259" key="1">
    <source>
        <dbReference type="Pfam" id="PF07495"/>
    </source>
</evidence>
<gene>
    <name evidence="2" type="ORF">J2Z44_001022</name>
</gene>
<dbReference type="RefSeq" id="WP_021285087.1">
    <property type="nucleotide sequence ID" value="NZ_JAGGLL010000006.1"/>
</dbReference>
<organism evidence="2 3">
    <name type="scientific">Clostridium punense</name>
    <dbReference type="NCBI Taxonomy" id="1054297"/>
    <lineage>
        <taxon>Bacteria</taxon>
        <taxon>Bacillati</taxon>
        <taxon>Bacillota</taxon>
        <taxon>Clostridia</taxon>
        <taxon>Eubacteriales</taxon>
        <taxon>Clostridiaceae</taxon>
        <taxon>Clostridium</taxon>
    </lineage>
</organism>
<feature type="domain" description="Two component regulator three Y" evidence="1">
    <location>
        <begin position="513"/>
        <end position="571"/>
    </location>
</feature>
<feature type="domain" description="Two component regulator three Y" evidence="1">
    <location>
        <begin position="413"/>
        <end position="471"/>
    </location>
</feature>
<evidence type="ECO:0000313" key="2">
    <source>
        <dbReference type="EMBL" id="MBP2021231.1"/>
    </source>
</evidence>
<name>A0ABS4K1T6_9CLOT</name>
<proteinExistence type="predicted"/>
<feature type="domain" description="Two component regulator three Y" evidence="1">
    <location>
        <begin position="30"/>
        <end position="91"/>
    </location>
</feature>
<dbReference type="EMBL" id="JAGGLL010000006">
    <property type="protein sequence ID" value="MBP2021231.1"/>
    <property type="molecule type" value="Genomic_DNA"/>
</dbReference>
<dbReference type="Proteomes" id="UP001519308">
    <property type="component" value="Unassembled WGS sequence"/>
</dbReference>
<feature type="domain" description="Two component regulator three Y" evidence="1">
    <location>
        <begin position="217"/>
        <end position="283"/>
    </location>
</feature>
<sequence length="668" mass="77961">MNEMNIVTSLESPQEKNKEIKISIENKIEDGLLYKFLIGSDGKWSTLKDFHKDSYALWTPKEDGKYMIMVHAKREGSKKSHDYTSKIDFIIGTIEEKLIKYISLDKAEAKIGQKINVTVEPNTLPVMYRYWIKEEARWHLIKDYSIENTLSYAAKLEGDFEVLVECKKENSPNIFDDFASEKFKVLPVEEVEIRNFKCLCEDVLVGEELTFEVEAAFDDSRTILYKFIRLQEDGKAETVQDFSTKRLVSFSEKQPGNYKLLCVAKDMYSQKLYDDRALMHYKVELYRPVKIISITSDLSSPQVENTSVVLKGIAIGGKNLRYKFRVDGNDPYTSEYQKENTCVWTPKKSGKYLIELLVKDESFPEEFEAKSSMEFTIEEDYVENVSIEDIILDKKKDLLINEPVNIKVAAKGGLELMYEFIVTKDEEVIDKLEYSEYDWVDFTPEEVGEYKLEVRVKDRRSKREYDVHSVVYIQCREYVPARVDYVLTQNKKLYLVGDPFEIEAIAENTKSTLMQYKVKINGHEVEETEFSKEKRFKLVPKCPGEYEIEIYARNITSTKNYDAKKVVKFIVAEAPPITNCKITTENESFKCNEAVNFTVGCEGGKDIVYEFYLMERGEWKVIQKYSKKNYYTFIPFTRGYYKLLALCKSSFSKLSYEDYNMVEIEVNE</sequence>
<feature type="domain" description="Two component regulator three Y" evidence="1">
    <location>
        <begin position="126"/>
        <end position="186"/>
    </location>
</feature>
<feature type="domain" description="Two component regulator three Y" evidence="1">
    <location>
        <begin position="316"/>
        <end position="377"/>
    </location>
</feature>
<accession>A0ABS4K1T6</accession>